<evidence type="ECO:0000256" key="3">
    <source>
        <dbReference type="ARBA" id="ARBA00022490"/>
    </source>
</evidence>
<evidence type="ECO:0000256" key="7">
    <source>
        <dbReference type="ARBA" id="ARBA00023212"/>
    </source>
</evidence>
<dbReference type="AlphaFoldDB" id="A0A3Q2CEF2"/>
<keyword evidence="6" id="KW-0969">Cilium</keyword>
<comment type="subcellular location">
    <subcellularLocation>
        <location evidence="1">Cytoplasm</location>
        <location evidence="1">Cytoskeleton</location>
        <location evidence="1">Flagellum axoneme</location>
    </subcellularLocation>
</comment>
<keyword evidence="8" id="KW-0966">Cell projection</keyword>
<proteinExistence type="inferred from homology"/>
<dbReference type="PANTHER" id="PTHR14517">
    <property type="entry name" value="RIB43A-RELATED"/>
    <property type="match status" value="1"/>
</dbReference>
<name>A0A3Q2CEF2_CYPVA</name>
<evidence type="ECO:0000256" key="2">
    <source>
        <dbReference type="ARBA" id="ARBA00006875"/>
    </source>
</evidence>
<dbReference type="PANTHER" id="PTHR14517:SF10">
    <property type="entry name" value="RIB43A-LIKE WITH COILED-COILS PROTEIN 2"/>
    <property type="match status" value="1"/>
</dbReference>
<dbReference type="Proteomes" id="UP000265020">
    <property type="component" value="Unassembled WGS sequence"/>
</dbReference>
<evidence type="ECO:0000256" key="8">
    <source>
        <dbReference type="ARBA" id="ARBA00023273"/>
    </source>
</evidence>
<evidence type="ECO:0000313" key="12">
    <source>
        <dbReference type="Proteomes" id="UP000265020"/>
    </source>
</evidence>
<evidence type="ECO:0000313" key="11">
    <source>
        <dbReference type="Ensembl" id="ENSCVAP00000003391.1"/>
    </source>
</evidence>
<dbReference type="Pfam" id="PF05914">
    <property type="entry name" value="RIB43A"/>
    <property type="match status" value="2"/>
</dbReference>
<keyword evidence="4" id="KW-0282">Flagellum</keyword>
<keyword evidence="3" id="KW-0963">Cytoplasm</keyword>
<evidence type="ECO:0000256" key="6">
    <source>
        <dbReference type="ARBA" id="ARBA00023069"/>
    </source>
</evidence>
<reference evidence="11" key="2">
    <citation type="submission" date="2025-09" db="UniProtKB">
        <authorList>
            <consortium name="Ensembl"/>
        </authorList>
    </citation>
    <scope>IDENTIFICATION</scope>
</reference>
<dbReference type="STRING" id="28743.ENSCVAP00000003391"/>
<comment type="subunit">
    <text evidence="9">Microtubule inner protein component of sperm flagellar doublet microtubules.</text>
</comment>
<dbReference type="Ensembl" id="ENSCVAT00000010118.1">
    <property type="protein sequence ID" value="ENSCVAP00000003391.1"/>
    <property type="gene ID" value="ENSCVAG00000004577.1"/>
</dbReference>
<feature type="coiled-coil region" evidence="10">
    <location>
        <begin position="134"/>
        <end position="168"/>
    </location>
</feature>
<reference evidence="11" key="1">
    <citation type="submission" date="2025-08" db="UniProtKB">
        <authorList>
            <consortium name="Ensembl"/>
        </authorList>
    </citation>
    <scope>IDENTIFICATION</scope>
</reference>
<keyword evidence="7" id="KW-0206">Cytoskeleton</keyword>
<dbReference type="OMA" id="LINDANY"/>
<dbReference type="GeneTree" id="ENSGT00390000010825"/>
<dbReference type="InterPro" id="IPR008805">
    <property type="entry name" value="RIB43A"/>
</dbReference>
<evidence type="ECO:0000256" key="5">
    <source>
        <dbReference type="ARBA" id="ARBA00023054"/>
    </source>
</evidence>
<keyword evidence="12" id="KW-1185">Reference proteome</keyword>
<keyword evidence="5 10" id="KW-0175">Coiled coil</keyword>
<protein>
    <submittedName>
        <fullName evidence="11">RIB43A domain with coiled-coils 2</fullName>
    </submittedName>
</protein>
<comment type="similarity">
    <text evidence="2">Belongs to the RIB43A family.</text>
</comment>
<organism evidence="11 12">
    <name type="scientific">Cyprinodon variegatus</name>
    <name type="common">Sheepshead minnow</name>
    <dbReference type="NCBI Taxonomy" id="28743"/>
    <lineage>
        <taxon>Eukaryota</taxon>
        <taxon>Metazoa</taxon>
        <taxon>Chordata</taxon>
        <taxon>Craniata</taxon>
        <taxon>Vertebrata</taxon>
        <taxon>Euteleostomi</taxon>
        <taxon>Actinopterygii</taxon>
        <taxon>Neopterygii</taxon>
        <taxon>Teleostei</taxon>
        <taxon>Neoteleostei</taxon>
        <taxon>Acanthomorphata</taxon>
        <taxon>Ovalentaria</taxon>
        <taxon>Atherinomorphae</taxon>
        <taxon>Cyprinodontiformes</taxon>
        <taxon>Cyprinodontidae</taxon>
        <taxon>Cyprinodon</taxon>
    </lineage>
</organism>
<sequence length="306" mass="36641">MFNGELISERVARESVERRRKREMERKERIFNDKLRTMGVSLYWAICIRYAAMQQYNKTACLIQRRQDKEKRKMEKAMATFWHQNQQPSNRCGFDLNDPDATSQMVLANFVGEDPEQKNRQQRQREQLRAWLIQQQEEQEEDRQQQKLEELNHDQRRVEMDKEALKLQNLEMEKRKADSIAITTYNLGKVRYLQRRDEDCVPTAVGVLGLCPSDDRRPQPETLQQVTQFQQGQIEEKKREEDFYNNIRLDSARKALLMEWQQARMNKQLRRHLDSFNVQLAQTQKQRSVAGNIEDSFFSNFNTCSR</sequence>
<evidence type="ECO:0000256" key="10">
    <source>
        <dbReference type="SAM" id="Coils"/>
    </source>
</evidence>
<evidence type="ECO:0000256" key="4">
    <source>
        <dbReference type="ARBA" id="ARBA00022846"/>
    </source>
</evidence>
<evidence type="ECO:0000256" key="1">
    <source>
        <dbReference type="ARBA" id="ARBA00004611"/>
    </source>
</evidence>
<evidence type="ECO:0000256" key="9">
    <source>
        <dbReference type="ARBA" id="ARBA00046435"/>
    </source>
</evidence>
<accession>A0A3Q2CEF2</accession>